<evidence type="ECO:0000256" key="8">
    <source>
        <dbReference type="ARBA" id="ARBA00022723"/>
    </source>
</evidence>
<comment type="subunit">
    <text evidence="15 20">DNA polymerase III contains a core (composed of alpha, epsilon and theta chains) that associates with a tau subunit. This core dimerizes to form the POLIII' complex. PolIII' associates with the gamma complex (composed of gamma, delta, delta', psi and chi chains) and with the beta chain to form the complete DNA polymerase III complex.</text>
</comment>
<evidence type="ECO:0000256" key="3">
    <source>
        <dbReference type="ARBA" id="ARBA00020352"/>
    </source>
</evidence>
<dbReference type="GO" id="GO:0046872">
    <property type="term" value="F:metal ion binding"/>
    <property type="evidence" value="ECO:0007669"/>
    <property type="project" value="UniProtKB-KW"/>
</dbReference>
<evidence type="ECO:0000256" key="4">
    <source>
        <dbReference type="ARBA" id="ARBA00022679"/>
    </source>
</evidence>
<keyword evidence="10 20" id="KW-0269">Exonuclease</keyword>
<dbReference type="CDD" id="cd06131">
    <property type="entry name" value="DNA_pol_III_epsilon_Ecoli_like"/>
    <property type="match status" value="1"/>
</dbReference>
<evidence type="ECO:0000256" key="9">
    <source>
        <dbReference type="ARBA" id="ARBA00022801"/>
    </source>
</evidence>
<dbReference type="OrthoDB" id="9804290at2"/>
<keyword evidence="8 19" id="KW-0479">Metal-binding</keyword>
<evidence type="ECO:0000256" key="6">
    <source>
        <dbReference type="ARBA" id="ARBA00022705"/>
    </source>
</evidence>
<keyword evidence="4 20" id="KW-0808">Transferase</keyword>
<dbReference type="InterPro" id="IPR013520">
    <property type="entry name" value="Ribonucl_H"/>
</dbReference>
<evidence type="ECO:0000256" key="10">
    <source>
        <dbReference type="ARBA" id="ARBA00022839"/>
    </source>
</evidence>
<dbReference type="Proteomes" id="UP000323844">
    <property type="component" value="Chromosome"/>
</dbReference>
<evidence type="ECO:0000256" key="16">
    <source>
        <dbReference type="ARBA" id="ARBA00049244"/>
    </source>
</evidence>
<dbReference type="PANTHER" id="PTHR30231">
    <property type="entry name" value="DNA POLYMERASE III SUBUNIT EPSILON"/>
    <property type="match status" value="1"/>
</dbReference>
<dbReference type="EC" id="2.7.7.7" evidence="2 20"/>
<evidence type="ECO:0000259" key="21">
    <source>
        <dbReference type="SMART" id="SM00479"/>
    </source>
</evidence>
<dbReference type="AlphaFoldDB" id="A0A5C0UKQ6"/>
<reference evidence="22 23" key="1">
    <citation type="submission" date="2019-08" db="EMBL/GenBank/DDBJ databases">
        <title>Highly reduced genomes of protist endosymbionts show evolutionary convergence.</title>
        <authorList>
            <person name="George E."/>
            <person name="Husnik F."/>
            <person name="Tashyreva D."/>
            <person name="Prokopchuk G."/>
            <person name="Horak A."/>
            <person name="Kwong W.K."/>
            <person name="Lukes J."/>
            <person name="Keeling P.J."/>
        </authorList>
    </citation>
    <scope>NUCLEOTIDE SEQUENCE [LARGE SCALE GENOMIC DNA]</scope>
    <source>
        <strain evidence="22">1621</strain>
    </source>
</reference>
<feature type="binding site" evidence="18">
    <location>
        <position position="8"/>
    </location>
    <ligand>
        <name>substrate</name>
    </ligand>
</feature>
<evidence type="ECO:0000256" key="18">
    <source>
        <dbReference type="PIRSR" id="PIRSR606309-2"/>
    </source>
</evidence>
<dbReference type="SUPFAM" id="SSF53098">
    <property type="entry name" value="Ribonuclease H-like"/>
    <property type="match status" value="1"/>
</dbReference>
<keyword evidence="13 19" id="KW-0464">Manganese</keyword>
<proteinExistence type="predicted"/>
<name>A0A5C0UKQ6_9RICK</name>
<keyword evidence="7 20" id="KW-0540">Nuclease</keyword>
<dbReference type="Pfam" id="PF00929">
    <property type="entry name" value="RNase_T"/>
    <property type="match status" value="1"/>
</dbReference>
<dbReference type="InterPro" id="IPR036397">
    <property type="entry name" value="RNaseH_sf"/>
</dbReference>
<keyword evidence="9 20" id="KW-0378">Hydrolase</keyword>
<feature type="domain" description="Exonuclease" evidence="21">
    <location>
        <begin position="3"/>
        <end position="173"/>
    </location>
</feature>
<evidence type="ECO:0000256" key="2">
    <source>
        <dbReference type="ARBA" id="ARBA00012417"/>
    </source>
</evidence>
<dbReference type="InterPro" id="IPR012337">
    <property type="entry name" value="RNaseH-like_sf"/>
</dbReference>
<dbReference type="FunFam" id="3.30.420.10:FF:000012">
    <property type="entry name" value="DNA polymerase III subunit epsilon"/>
    <property type="match status" value="1"/>
</dbReference>
<evidence type="ECO:0000256" key="7">
    <source>
        <dbReference type="ARBA" id="ARBA00022722"/>
    </source>
</evidence>
<keyword evidence="23" id="KW-1185">Reference proteome</keyword>
<dbReference type="EMBL" id="CP043312">
    <property type="protein sequence ID" value="QEK39434.1"/>
    <property type="molecule type" value="Genomic_DNA"/>
</dbReference>
<comment type="cofactor">
    <cofactor evidence="1 20">
        <name>Mn(2+)</name>
        <dbReference type="ChEBI" id="CHEBI:29035"/>
    </cofactor>
</comment>
<feature type="binding site" evidence="19">
    <location>
        <position position="156"/>
    </location>
    <ligand>
        <name>a divalent metal cation</name>
        <dbReference type="ChEBI" id="CHEBI:60240"/>
        <label>1</label>
        <note>catalytic</note>
    </ligand>
</feature>
<comment type="cofactor">
    <cofactor evidence="19">
        <name>Mg(2+)</name>
        <dbReference type="ChEBI" id="CHEBI:18420"/>
    </cofactor>
    <cofactor evidence="19">
        <name>Mn(2+)</name>
        <dbReference type="ChEBI" id="CHEBI:29035"/>
    </cofactor>
    <text evidence="19">Binds 2 divalent metal cations. Magnesium or manganese.</text>
</comment>
<evidence type="ECO:0000256" key="17">
    <source>
        <dbReference type="PIRSR" id="PIRSR606309-1"/>
    </source>
</evidence>
<feature type="binding site" evidence="19">
    <location>
        <position position="8"/>
    </location>
    <ligand>
        <name>a divalent metal cation</name>
        <dbReference type="ChEBI" id="CHEBI:60240"/>
        <label>1</label>
        <note>catalytic</note>
    </ligand>
</feature>
<sequence>MSREVILDTETTGLAHSKGHRVIEIGAVELLDKVPTGKKFQCYINPQREITEESYKIHGLSSQFLKNKPLFADIADKFLHFVQDAPIVIHNAKFDMGFLNNELSIINKSVLPFERAIDTLAMAREMFPKSKVSLDALCKRFKICTSHRELHGALKDAELLAMVYIEMTAREQVSLSLMESSYKMPNGVKIDKVEKLKVMQPTAQEEQEHNSMVSCIENAIWRRCNKS</sequence>
<dbReference type="KEGG" id="snay:FZC37_00560"/>
<evidence type="ECO:0000256" key="5">
    <source>
        <dbReference type="ARBA" id="ARBA00022695"/>
    </source>
</evidence>
<keyword evidence="12 20" id="KW-0239">DNA-directed DNA polymerase</keyword>
<protein>
    <recommendedName>
        <fullName evidence="3 20">DNA polymerase III subunit epsilon</fullName>
        <ecNumber evidence="2 20">2.7.7.7</ecNumber>
    </recommendedName>
</protein>
<dbReference type="GO" id="GO:0008408">
    <property type="term" value="F:3'-5' exonuclease activity"/>
    <property type="evidence" value="ECO:0007669"/>
    <property type="project" value="TreeGrafter"/>
</dbReference>
<evidence type="ECO:0000256" key="15">
    <source>
        <dbReference type="ARBA" id="ARBA00026073"/>
    </source>
</evidence>
<keyword evidence="5 20" id="KW-0548">Nucleotidyltransferase</keyword>
<dbReference type="RefSeq" id="WP_148951795.1">
    <property type="nucleotide sequence ID" value="NZ_CP043312.1"/>
</dbReference>
<feature type="binding site" evidence="18">
    <location>
        <position position="58"/>
    </location>
    <ligand>
        <name>substrate</name>
    </ligand>
</feature>
<evidence type="ECO:0000313" key="23">
    <source>
        <dbReference type="Proteomes" id="UP000323844"/>
    </source>
</evidence>
<feature type="binding site" evidence="18">
    <location>
        <position position="156"/>
    </location>
    <ligand>
        <name>substrate</name>
    </ligand>
</feature>
<dbReference type="NCBIfam" id="TIGR01406">
    <property type="entry name" value="dnaQ_proteo"/>
    <property type="match status" value="1"/>
</dbReference>
<feature type="active site" description="Proton acceptor" evidence="17">
    <location>
        <position position="151"/>
    </location>
</feature>
<evidence type="ECO:0000313" key="22">
    <source>
        <dbReference type="EMBL" id="QEK39434.1"/>
    </source>
</evidence>
<organism evidence="22 23">
    <name type="scientific">Candidatus Sneabacter namystus</name>
    <dbReference type="NCBI Taxonomy" id="2601646"/>
    <lineage>
        <taxon>Bacteria</taxon>
        <taxon>Pseudomonadati</taxon>
        <taxon>Pseudomonadota</taxon>
        <taxon>Alphaproteobacteria</taxon>
        <taxon>Rickettsiales</taxon>
        <taxon>Rickettsiaceae</taxon>
        <taxon>Rickettsieae</taxon>
        <taxon>Candidatus Sneabacter</taxon>
    </lineage>
</organism>
<dbReference type="GO" id="GO:0005829">
    <property type="term" value="C:cytosol"/>
    <property type="evidence" value="ECO:0007669"/>
    <property type="project" value="TreeGrafter"/>
</dbReference>
<dbReference type="GO" id="GO:0045004">
    <property type="term" value="P:DNA replication proofreading"/>
    <property type="evidence" value="ECO:0007669"/>
    <property type="project" value="TreeGrafter"/>
</dbReference>
<feature type="binding site" evidence="18">
    <location>
        <position position="53"/>
    </location>
    <ligand>
        <name>substrate</name>
    </ligand>
</feature>
<comment type="function">
    <text evidence="14 20">DNA polymerase III is a complex, multichain enzyme responsible for most of the replicative synthesis in bacteria. The epsilon subunit contain the editing function and is a proofreading 3'-5' exonuclease.</text>
</comment>
<evidence type="ECO:0000256" key="11">
    <source>
        <dbReference type="ARBA" id="ARBA00022842"/>
    </source>
</evidence>
<dbReference type="InterPro" id="IPR006054">
    <property type="entry name" value="DnaQ"/>
</dbReference>
<comment type="catalytic activity">
    <reaction evidence="16 20">
        <text>DNA(n) + a 2'-deoxyribonucleoside 5'-triphosphate = DNA(n+1) + diphosphate</text>
        <dbReference type="Rhea" id="RHEA:22508"/>
        <dbReference type="Rhea" id="RHEA-COMP:17339"/>
        <dbReference type="Rhea" id="RHEA-COMP:17340"/>
        <dbReference type="ChEBI" id="CHEBI:33019"/>
        <dbReference type="ChEBI" id="CHEBI:61560"/>
        <dbReference type="ChEBI" id="CHEBI:173112"/>
        <dbReference type="EC" id="2.7.7.7"/>
    </reaction>
</comment>
<dbReference type="InterPro" id="IPR006309">
    <property type="entry name" value="DnaQ_proteo"/>
</dbReference>
<evidence type="ECO:0000256" key="14">
    <source>
        <dbReference type="ARBA" id="ARBA00025483"/>
    </source>
</evidence>
<keyword evidence="11 19" id="KW-0460">Magnesium</keyword>
<evidence type="ECO:0000256" key="13">
    <source>
        <dbReference type="ARBA" id="ARBA00023211"/>
    </source>
</evidence>
<dbReference type="NCBIfam" id="TIGR00573">
    <property type="entry name" value="dnaq"/>
    <property type="match status" value="1"/>
</dbReference>
<evidence type="ECO:0000256" key="19">
    <source>
        <dbReference type="PIRSR" id="PIRSR606309-3"/>
    </source>
</evidence>
<accession>A0A5C0UKQ6</accession>
<evidence type="ECO:0000256" key="12">
    <source>
        <dbReference type="ARBA" id="ARBA00022932"/>
    </source>
</evidence>
<dbReference type="PANTHER" id="PTHR30231:SF41">
    <property type="entry name" value="DNA POLYMERASE III SUBUNIT EPSILON"/>
    <property type="match status" value="1"/>
</dbReference>
<feature type="binding site" evidence="18">
    <location>
        <position position="10"/>
    </location>
    <ligand>
        <name>substrate</name>
    </ligand>
</feature>
<evidence type="ECO:0000256" key="1">
    <source>
        <dbReference type="ARBA" id="ARBA00001936"/>
    </source>
</evidence>
<keyword evidence="6 20" id="KW-0235">DNA replication</keyword>
<gene>
    <name evidence="20 22" type="primary">dnaQ</name>
    <name evidence="22" type="ORF">FZC37_00560</name>
</gene>
<dbReference type="GO" id="GO:0003677">
    <property type="term" value="F:DNA binding"/>
    <property type="evidence" value="ECO:0007669"/>
    <property type="project" value="InterPro"/>
</dbReference>
<dbReference type="GO" id="GO:0003887">
    <property type="term" value="F:DNA-directed DNA polymerase activity"/>
    <property type="evidence" value="ECO:0007669"/>
    <property type="project" value="UniProtKB-KW"/>
</dbReference>
<dbReference type="Gene3D" id="3.30.420.10">
    <property type="entry name" value="Ribonuclease H-like superfamily/Ribonuclease H"/>
    <property type="match status" value="1"/>
</dbReference>
<evidence type="ECO:0000256" key="20">
    <source>
        <dbReference type="RuleBase" id="RU364087"/>
    </source>
</evidence>
<feature type="binding site" evidence="19">
    <location>
        <position position="10"/>
    </location>
    <ligand>
        <name>a divalent metal cation</name>
        <dbReference type="ChEBI" id="CHEBI:60240"/>
        <label>1</label>
        <note>catalytic</note>
    </ligand>
</feature>
<dbReference type="NCBIfam" id="NF004316">
    <property type="entry name" value="PRK05711.1"/>
    <property type="match status" value="1"/>
</dbReference>
<dbReference type="SMART" id="SM00479">
    <property type="entry name" value="EXOIII"/>
    <property type="match status" value="1"/>
</dbReference>